<gene>
    <name evidence="1" type="ORF">F5144DRAFT_194978</name>
</gene>
<evidence type="ECO:0000313" key="1">
    <source>
        <dbReference type="EMBL" id="KAH6636783.1"/>
    </source>
</evidence>
<protein>
    <submittedName>
        <fullName evidence="1">Uncharacterized protein</fullName>
    </submittedName>
</protein>
<sequence length="273" mass="30856">MGCKRWGRFCRLPNSFFFKDKTRRAGESTRVEWRGAGSSWWRCRFCGVRLPAAMHLFPVSGQDLDCFSMFVFPFCVPRLFVPCFFFLSHSRLVWGGKRPRRLPFPIRCDEIMLCHWLKGHRLVCWGPSFAGGAILRGVAVVDSWRGLRLTGLAVCLVGSWISGETPLSFGIGTLGVAFCWDAGSGWPLPCSPPVNYRFLVPPSTVYSNWCAHHPCSFDKERPCQGPLRSCCPSYRVAIHNESESSCCDGFACFSLLKIYHFLQPRATQLGFCN</sequence>
<evidence type="ECO:0000313" key="2">
    <source>
        <dbReference type="Proteomes" id="UP000724584"/>
    </source>
</evidence>
<comment type="caution">
    <text evidence="1">The sequence shown here is derived from an EMBL/GenBank/DDBJ whole genome shotgun (WGS) entry which is preliminary data.</text>
</comment>
<reference evidence="1 2" key="1">
    <citation type="journal article" date="2021" name="Nat. Commun.">
        <title>Genetic determinants of endophytism in the Arabidopsis root mycobiome.</title>
        <authorList>
            <person name="Mesny F."/>
            <person name="Miyauchi S."/>
            <person name="Thiergart T."/>
            <person name="Pickel B."/>
            <person name="Atanasova L."/>
            <person name="Karlsson M."/>
            <person name="Huettel B."/>
            <person name="Barry K.W."/>
            <person name="Haridas S."/>
            <person name="Chen C."/>
            <person name="Bauer D."/>
            <person name="Andreopoulos W."/>
            <person name="Pangilinan J."/>
            <person name="LaButti K."/>
            <person name="Riley R."/>
            <person name="Lipzen A."/>
            <person name="Clum A."/>
            <person name="Drula E."/>
            <person name="Henrissat B."/>
            <person name="Kohler A."/>
            <person name="Grigoriev I.V."/>
            <person name="Martin F.M."/>
            <person name="Hacquard S."/>
        </authorList>
    </citation>
    <scope>NUCLEOTIDE SEQUENCE [LARGE SCALE GENOMIC DNA]</scope>
    <source>
        <strain evidence="1 2">MPI-SDFR-AT-0079</strain>
    </source>
</reference>
<keyword evidence="2" id="KW-1185">Reference proteome</keyword>
<organism evidence="1 2">
    <name type="scientific">Chaetomium tenue</name>
    <dbReference type="NCBI Taxonomy" id="1854479"/>
    <lineage>
        <taxon>Eukaryota</taxon>
        <taxon>Fungi</taxon>
        <taxon>Dikarya</taxon>
        <taxon>Ascomycota</taxon>
        <taxon>Pezizomycotina</taxon>
        <taxon>Sordariomycetes</taxon>
        <taxon>Sordariomycetidae</taxon>
        <taxon>Sordariales</taxon>
        <taxon>Chaetomiaceae</taxon>
        <taxon>Chaetomium</taxon>
    </lineage>
</organism>
<dbReference type="EMBL" id="JAGIZQ010000003">
    <property type="protein sequence ID" value="KAH6636783.1"/>
    <property type="molecule type" value="Genomic_DNA"/>
</dbReference>
<dbReference type="Proteomes" id="UP000724584">
    <property type="component" value="Unassembled WGS sequence"/>
</dbReference>
<proteinExistence type="predicted"/>
<accession>A0ACB7PCH2</accession>
<name>A0ACB7PCH2_9PEZI</name>